<dbReference type="Proteomes" id="UP000250796">
    <property type="component" value="Chromosome MESINF"/>
</dbReference>
<sequence>MLYRIVFSLIPLFLMPIMGHGLLRGFITSAVMVTGVLLGRESQRVSRIQNLTFVLFYALLIFGYLQNVSTPSYGDQVFLLAMAQGISGFYGLFHRSKNLSIPFACAYWALIAVSLAQVAYARLGTKGILLAGALMVLVALQDMRRILKPTGNCTGRDRME</sequence>
<proteinExistence type="predicted"/>
<dbReference type="RefSeq" id="WP_169699442.1">
    <property type="nucleotide sequence ID" value="NZ_LS974202.1"/>
</dbReference>
<feature type="transmembrane region" description="Helical" evidence="1">
    <location>
        <begin position="123"/>
        <end position="140"/>
    </location>
</feature>
<dbReference type="EMBL" id="LS974202">
    <property type="protein sequence ID" value="SSC13276.1"/>
    <property type="molecule type" value="Genomic_DNA"/>
</dbReference>
<keyword evidence="1" id="KW-1133">Transmembrane helix</keyword>
<feature type="transmembrane region" description="Helical" evidence="1">
    <location>
        <begin position="99"/>
        <end position="117"/>
    </location>
</feature>
<organism evidence="2 3">
    <name type="scientific">Mesotoga infera</name>
    <dbReference type="NCBI Taxonomy" id="1236046"/>
    <lineage>
        <taxon>Bacteria</taxon>
        <taxon>Thermotogati</taxon>
        <taxon>Thermotogota</taxon>
        <taxon>Thermotogae</taxon>
        <taxon>Kosmotogales</taxon>
        <taxon>Kosmotogaceae</taxon>
        <taxon>Mesotoga</taxon>
    </lineage>
</organism>
<feature type="transmembrane region" description="Helical" evidence="1">
    <location>
        <begin position="50"/>
        <end position="67"/>
    </location>
</feature>
<evidence type="ECO:0000313" key="2">
    <source>
        <dbReference type="EMBL" id="SSC13276.1"/>
    </source>
</evidence>
<evidence type="ECO:0000313" key="3">
    <source>
        <dbReference type="Proteomes" id="UP000250796"/>
    </source>
</evidence>
<gene>
    <name evidence="2" type="ORF">MESINF_1832</name>
</gene>
<dbReference type="AlphaFoldDB" id="A0A7Z7LGE7"/>
<feature type="transmembrane region" description="Helical" evidence="1">
    <location>
        <begin position="73"/>
        <end position="92"/>
    </location>
</feature>
<protein>
    <submittedName>
        <fullName evidence="2">Uncharacterized protein</fullName>
    </submittedName>
</protein>
<reference evidence="2 3" key="1">
    <citation type="submission" date="2017-01" db="EMBL/GenBank/DDBJ databases">
        <authorList>
            <person name="Erauso G."/>
        </authorList>
    </citation>
    <scope>NUCLEOTIDE SEQUENCE [LARGE SCALE GENOMIC DNA]</scope>
    <source>
        <strain evidence="2">MESINF1</strain>
    </source>
</reference>
<keyword evidence="1" id="KW-0472">Membrane</keyword>
<feature type="transmembrane region" description="Helical" evidence="1">
    <location>
        <begin position="12"/>
        <end position="38"/>
    </location>
</feature>
<dbReference type="KEGG" id="minf:MESINF_1832"/>
<keyword evidence="3" id="KW-1185">Reference proteome</keyword>
<evidence type="ECO:0000256" key="1">
    <source>
        <dbReference type="SAM" id="Phobius"/>
    </source>
</evidence>
<name>A0A7Z7LGE7_9BACT</name>
<keyword evidence="1" id="KW-0812">Transmembrane</keyword>
<accession>A0A7Z7LGE7</accession>